<proteinExistence type="predicted"/>
<gene>
    <name evidence="1" type="ORF">EKI59_01180</name>
</gene>
<dbReference type="Proteomes" id="UP000336646">
    <property type="component" value="Unassembled WGS sequence"/>
</dbReference>
<dbReference type="AlphaFoldDB" id="A0A6C1U091"/>
<dbReference type="EMBL" id="RXIR01000001">
    <property type="protein sequence ID" value="TVS30420.1"/>
    <property type="molecule type" value="Genomic_DNA"/>
</dbReference>
<sequence length="65" mass="7144">MPAKSPVCAWTRSDSTRLPGCINDSDAWADEVGNPRYIIDLIGKVTRVAVETVRIVNSIDSRKQA</sequence>
<evidence type="ECO:0000313" key="1">
    <source>
        <dbReference type="EMBL" id="TVS30420.1"/>
    </source>
</evidence>
<organism evidence="1 2">
    <name type="scientific">Corynebacterium sanguinis</name>
    <dbReference type="NCBI Taxonomy" id="2594913"/>
    <lineage>
        <taxon>Bacteria</taxon>
        <taxon>Bacillati</taxon>
        <taxon>Actinomycetota</taxon>
        <taxon>Actinomycetes</taxon>
        <taxon>Mycobacteriales</taxon>
        <taxon>Corynebacteriaceae</taxon>
        <taxon>Corynebacterium</taxon>
    </lineage>
</organism>
<protein>
    <recommendedName>
        <fullName evidence="3">Type ISP restriction-modification enzyme LLaBIII C-terminal specificity domain-containing protein</fullName>
    </recommendedName>
</protein>
<dbReference type="OrthoDB" id="9776021at2"/>
<reference evidence="1 2" key="1">
    <citation type="submission" date="2018-12" db="EMBL/GenBank/DDBJ databases">
        <title>Corynebacterium sanguinis sp. nov., a clinically-associated and environmental corynebacterium.</title>
        <authorList>
            <person name="Gonzales-Siles L."/>
            <person name="Jaen-Luchoro D."/>
            <person name="Cardew S."/>
            <person name="Inganas E."/>
            <person name="Ohlen M."/>
            <person name="Jensie-Markopolous S."/>
            <person name="Pinyeiro-Iglesias B."/>
            <person name="Molin K."/>
            <person name="Skovbjerg S."/>
            <person name="Svensson-Stadler L."/>
            <person name="Funke G."/>
            <person name="Moore E.R.B."/>
        </authorList>
    </citation>
    <scope>NUCLEOTIDE SEQUENCE [LARGE SCALE GENOMIC DNA]</scope>
    <source>
        <strain evidence="1 2">58734</strain>
    </source>
</reference>
<comment type="caution">
    <text evidence="1">The sequence shown here is derived from an EMBL/GenBank/DDBJ whole genome shotgun (WGS) entry which is preliminary data.</text>
</comment>
<evidence type="ECO:0008006" key="3">
    <source>
        <dbReference type="Google" id="ProtNLM"/>
    </source>
</evidence>
<evidence type="ECO:0000313" key="2">
    <source>
        <dbReference type="Proteomes" id="UP000336646"/>
    </source>
</evidence>
<name>A0A6C1U091_9CORY</name>
<accession>A0A6C1U091</accession>